<sequence length="249" mass="25744">MTAAMRAALALFLAAAAPVSAETPAPETGAPFEASYEVYIGGLKVGALTLGVERGGARYAASARMEAAGLASWLFPGAAEAEAFGADTPRGLAPEAFVADGRFGDAAQRVEMDFGATGLALAAEPPLRARDYDADLAAMGDALDPLSAAVAALAPAPAAAVCDRTLSVFDSRRRFDLLLGPAVESGGTLRCEGRFRRVAGYKDKHLRQPDQPFTAWFSVNQDGAATLMRAQAPTDFGHAVAVRRSATGL</sequence>
<dbReference type="EMBL" id="FNQM01000004">
    <property type="protein sequence ID" value="SEA38176.1"/>
    <property type="molecule type" value="Genomic_DNA"/>
</dbReference>
<evidence type="ECO:0000313" key="3">
    <source>
        <dbReference type="Proteomes" id="UP000198703"/>
    </source>
</evidence>
<dbReference type="RefSeq" id="WP_093252458.1">
    <property type="nucleotide sequence ID" value="NZ_FNQM01000004.1"/>
</dbReference>
<dbReference type="STRING" id="89524.SAMN05444370_104329"/>
<proteinExistence type="predicted"/>
<organism evidence="2 3">
    <name type="scientific">Rubrimonas cliftonensis</name>
    <dbReference type="NCBI Taxonomy" id="89524"/>
    <lineage>
        <taxon>Bacteria</taxon>
        <taxon>Pseudomonadati</taxon>
        <taxon>Pseudomonadota</taxon>
        <taxon>Alphaproteobacteria</taxon>
        <taxon>Rhodobacterales</taxon>
        <taxon>Paracoccaceae</taxon>
        <taxon>Rubrimonas</taxon>
    </lineage>
</organism>
<evidence type="ECO:0008006" key="4">
    <source>
        <dbReference type="Google" id="ProtNLM"/>
    </source>
</evidence>
<evidence type="ECO:0000256" key="1">
    <source>
        <dbReference type="SAM" id="SignalP"/>
    </source>
</evidence>
<keyword evidence="3" id="KW-1185">Reference proteome</keyword>
<dbReference type="InterPro" id="IPR021457">
    <property type="entry name" value="DUF3108"/>
</dbReference>
<feature type="chain" id="PRO_5011621941" description="DUF3108 domain-containing protein" evidence="1">
    <location>
        <begin position="22"/>
        <end position="249"/>
    </location>
</feature>
<dbReference type="Pfam" id="PF11306">
    <property type="entry name" value="DUF3108"/>
    <property type="match status" value="1"/>
</dbReference>
<gene>
    <name evidence="2" type="ORF">SAMN05444370_104329</name>
</gene>
<dbReference type="Proteomes" id="UP000198703">
    <property type="component" value="Unassembled WGS sequence"/>
</dbReference>
<name>A0A1H4AQK6_9RHOB</name>
<feature type="signal peptide" evidence="1">
    <location>
        <begin position="1"/>
        <end position="21"/>
    </location>
</feature>
<dbReference type="AlphaFoldDB" id="A0A1H4AQK6"/>
<reference evidence="2 3" key="1">
    <citation type="submission" date="2016-10" db="EMBL/GenBank/DDBJ databases">
        <authorList>
            <person name="de Groot N.N."/>
        </authorList>
    </citation>
    <scope>NUCLEOTIDE SEQUENCE [LARGE SCALE GENOMIC DNA]</scope>
    <source>
        <strain evidence="2 3">DSM 15345</strain>
    </source>
</reference>
<accession>A0A1H4AQK6</accession>
<dbReference type="OrthoDB" id="7844015at2"/>
<keyword evidence="1" id="KW-0732">Signal</keyword>
<evidence type="ECO:0000313" key="2">
    <source>
        <dbReference type="EMBL" id="SEA38176.1"/>
    </source>
</evidence>
<protein>
    <recommendedName>
        <fullName evidence="4">DUF3108 domain-containing protein</fullName>
    </recommendedName>
</protein>